<dbReference type="InterPro" id="IPR038501">
    <property type="entry name" value="Spore_GerAC_C_sf"/>
</dbReference>
<dbReference type="Gene3D" id="3.30.300.210">
    <property type="entry name" value="Nutrient germinant receptor protein C, domain 3"/>
    <property type="match status" value="1"/>
</dbReference>
<dbReference type="InterPro" id="IPR046953">
    <property type="entry name" value="Spore_GerAC-like_C"/>
</dbReference>
<keyword evidence="5" id="KW-0472">Membrane</keyword>
<proteinExistence type="inferred from homology"/>
<dbReference type="RefSeq" id="WP_264143761.1">
    <property type="nucleotide sequence ID" value="NZ_JAOYEY010000047.1"/>
</dbReference>
<dbReference type="Proteomes" id="UP001526147">
    <property type="component" value="Unassembled WGS sequence"/>
</dbReference>
<dbReference type="EMBL" id="JAOYEY010000047">
    <property type="protein sequence ID" value="MCV9887397.1"/>
    <property type="molecule type" value="Genomic_DNA"/>
</dbReference>
<dbReference type="PROSITE" id="PS51257">
    <property type="entry name" value="PROKAR_LIPOPROTEIN"/>
    <property type="match status" value="1"/>
</dbReference>
<evidence type="ECO:0000256" key="7">
    <source>
        <dbReference type="ARBA" id="ARBA00023288"/>
    </source>
</evidence>
<sequence>MRKKLLLTMVMILLLSGCVEKEVIDDVNLVVAVGFDLTENGKIRGSANVNTYMKDQPVTDYLMVSESKLSRDVLSEMQKQSPDPLVIGKLQIALFGEKLAKQGLSEIVDTLQRDASIGERLLLAVTRNDANNILEAEFATIGAAKYLTNLILHNKLSRDLPRTNLHLFLYQHYSEGQDPFLPILKKNEQTGSVEIDGLVLMDDKKVVGEIPNNKLLFFKVLTDQYTKGSHIVEVPDSEESAVVKSISSSRKLKVISTNPLKVKIDVKIEGFINEYTGKKITPKIKEQLAKAFEDQVEKESMALIQKFKELKIDPIGIGDELRSKIRTFNIKEWRERIPELAVDVHADVVISETGVID</sequence>
<dbReference type="Pfam" id="PF25198">
    <property type="entry name" value="Spore_GerAC_N"/>
    <property type="match status" value="1"/>
</dbReference>
<accession>A0ABT3DL61</accession>
<organism evidence="11 12">
    <name type="scientific">Metabacillus halosaccharovorans</name>
    <dbReference type="NCBI Taxonomy" id="930124"/>
    <lineage>
        <taxon>Bacteria</taxon>
        <taxon>Bacillati</taxon>
        <taxon>Bacillota</taxon>
        <taxon>Bacilli</taxon>
        <taxon>Bacillales</taxon>
        <taxon>Bacillaceae</taxon>
        <taxon>Metabacillus</taxon>
    </lineage>
</organism>
<dbReference type="InterPro" id="IPR057336">
    <property type="entry name" value="GerAC_N"/>
</dbReference>
<evidence type="ECO:0000259" key="10">
    <source>
        <dbReference type="Pfam" id="PF25198"/>
    </source>
</evidence>
<gene>
    <name evidence="11" type="ORF">OIH86_17305</name>
</gene>
<reference evidence="11 12" key="1">
    <citation type="submission" date="2022-10" db="EMBL/GenBank/DDBJ databases">
        <title>Draft genome assembly of moderately radiation resistant bacterium Metabacillus halosaccharovorans.</title>
        <authorList>
            <person name="Pal S."/>
            <person name="Gopinathan A."/>
        </authorList>
    </citation>
    <scope>NUCLEOTIDE SEQUENCE [LARGE SCALE GENOMIC DNA]</scope>
    <source>
        <strain evidence="11 12">VITHBRA001</strain>
    </source>
</reference>
<name>A0ABT3DL61_9BACI</name>
<evidence type="ECO:0000259" key="9">
    <source>
        <dbReference type="Pfam" id="PF05504"/>
    </source>
</evidence>
<dbReference type="NCBIfam" id="TIGR02887">
    <property type="entry name" value="spore_ger_x_C"/>
    <property type="match status" value="1"/>
</dbReference>
<feature type="domain" description="Spore germination GerAC-like C-terminal" evidence="9">
    <location>
        <begin position="197"/>
        <end position="354"/>
    </location>
</feature>
<dbReference type="PANTHER" id="PTHR35789">
    <property type="entry name" value="SPORE GERMINATION PROTEIN B3"/>
    <property type="match status" value="1"/>
</dbReference>
<evidence type="ECO:0000256" key="4">
    <source>
        <dbReference type="ARBA" id="ARBA00022729"/>
    </source>
</evidence>
<evidence type="ECO:0000256" key="6">
    <source>
        <dbReference type="ARBA" id="ARBA00023139"/>
    </source>
</evidence>
<feature type="chain" id="PRO_5046035507" evidence="8">
    <location>
        <begin position="22"/>
        <end position="357"/>
    </location>
</feature>
<protein>
    <submittedName>
        <fullName evidence="11">Ger(X)C family spore germination protein</fullName>
    </submittedName>
</protein>
<keyword evidence="4 8" id="KW-0732">Signal</keyword>
<feature type="signal peptide" evidence="8">
    <location>
        <begin position="1"/>
        <end position="21"/>
    </location>
</feature>
<evidence type="ECO:0000313" key="11">
    <source>
        <dbReference type="EMBL" id="MCV9887397.1"/>
    </source>
</evidence>
<evidence type="ECO:0000256" key="3">
    <source>
        <dbReference type="ARBA" id="ARBA00022544"/>
    </source>
</evidence>
<feature type="domain" description="Spore germination protein N-terminal" evidence="10">
    <location>
        <begin position="22"/>
        <end position="185"/>
    </location>
</feature>
<keyword evidence="6" id="KW-0564">Palmitate</keyword>
<evidence type="ECO:0000256" key="8">
    <source>
        <dbReference type="SAM" id="SignalP"/>
    </source>
</evidence>
<evidence type="ECO:0000256" key="1">
    <source>
        <dbReference type="ARBA" id="ARBA00004635"/>
    </source>
</evidence>
<comment type="similarity">
    <text evidence="2">Belongs to the GerABKC lipoprotein family.</text>
</comment>
<evidence type="ECO:0000256" key="5">
    <source>
        <dbReference type="ARBA" id="ARBA00023136"/>
    </source>
</evidence>
<comment type="caution">
    <text evidence="11">The sequence shown here is derived from an EMBL/GenBank/DDBJ whole genome shotgun (WGS) entry which is preliminary data.</text>
</comment>
<dbReference type="InterPro" id="IPR008844">
    <property type="entry name" value="Spore_GerAC-like"/>
</dbReference>
<keyword evidence="3" id="KW-0309">Germination</keyword>
<keyword evidence="12" id="KW-1185">Reference proteome</keyword>
<evidence type="ECO:0000313" key="12">
    <source>
        <dbReference type="Proteomes" id="UP001526147"/>
    </source>
</evidence>
<comment type="subcellular location">
    <subcellularLocation>
        <location evidence="1">Membrane</location>
        <topology evidence="1">Lipid-anchor</topology>
    </subcellularLocation>
</comment>
<evidence type="ECO:0000256" key="2">
    <source>
        <dbReference type="ARBA" id="ARBA00007886"/>
    </source>
</evidence>
<dbReference type="Pfam" id="PF05504">
    <property type="entry name" value="Spore_GerAC"/>
    <property type="match status" value="1"/>
</dbReference>
<dbReference type="PANTHER" id="PTHR35789:SF1">
    <property type="entry name" value="SPORE GERMINATION PROTEIN B3"/>
    <property type="match status" value="1"/>
</dbReference>
<keyword evidence="7" id="KW-0449">Lipoprotein</keyword>